<dbReference type="EC" id="5.3.1.9" evidence="8"/>
<dbReference type="PROSITE" id="PS00174">
    <property type="entry name" value="P_GLUCOSE_ISOMERASE_2"/>
    <property type="match status" value="1"/>
</dbReference>
<comment type="similarity">
    <text evidence="2 8 9">Belongs to the GPI family.</text>
</comment>
<comment type="caution">
    <text evidence="10">The sequence shown here is derived from an EMBL/GenBank/DDBJ whole genome shotgun (WGS) entry which is preliminary data.</text>
</comment>
<comment type="function">
    <text evidence="8">Catalyzes the reversible isomerization of glucose-6-phosphate to fructose-6-phosphate.</text>
</comment>
<comment type="pathway">
    <text evidence="1 8 9">Carbohydrate degradation; glycolysis; D-glyceraldehyde 3-phosphate and glycerone phosphate from D-glucose: step 2/4.</text>
</comment>
<evidence type="ECO:0000313" key="11">
    <source>
        <dbReference type="Proteomes" id="UP000317839"/>
    </source>
</evidence>
<dbReference type="AlphaFoldDB" id="A0A545T995"/>
<sequence>MQLTQFSSWKALTSHYQSAKHLHIRDLFESDPLRQTRFSVLFEDILFDYSKNRISPHTFNLLTDLAKEVELKSWIERMFSGDKLNHTEGRAVLHTALRLPRHKPLVVGDQNISSLVHRELDKMSEFCYQVRSGRWLGYTGKPVTDIVNIGIGGSDLGPQLVVEALKSFSDKPLKCHFVSNVDTMHLLEKTENLNLETTLFIVASKSFTTDETMTNAESLREWFLKTTGAYDSLGKHFVAVSSNQAKAISFGINPENIFNFWDWVGGRYSLWSSIGLSIALTIGIENFKEMLAGAHAMDEHFRTAPFEKNIPVIMALLGIWYNNFFGCESHAILPYDHQLNLLPAYLEQADMESNGKSVDRDGKQVNYSTGGIVWGSQGINGQHAFYQLIHQGTKLVPADFISSAIPHESINNHHNLMLSNFFAQTEALMKGRTREETLNDLRELGLTDTEIEKQLPHMTFEGNKPTNSILLKKITPRSLGSLLAMYEHKVFTQGVIWNINSFDQYGVELGKKLAKKILSELNDTCLSRLHDGSTQSLMTYFRMLTAQPKLNS</sequence>
<dbReference type="OrthoDB" id="140919at2"/>
<keyword evidence="3 8" id="KW-0312">Gluconeogenesis</keyword>
<dbReference type="GO" id="GO:0006096">
    <property type="term" value="P:glycolytic process"/>
    <property type="evidence" value="ECO:0007669"/>
    <property type="project" value="UniProtKB-UniRule"/>
</dbReference>
<evidence type="ECO:0000256" key="5">
    <source>
        <dbReference type="ARBA" id="ARBA00023152"/>
    </source>
</evidence>
<dbReference type="InterPro" id="IPR001672">
    <property type="entry name" value="G6P_Isomerase"/>
</dbReference>
<name>A0A545T995_9GAMM</name>
<evidence type="ECO:0000256" key="9">
    <source>
        <dbReference type="RuleBase" id="RU000612"/>
    </source>
</evidence>
<keyword evidence="5 8" id="KW-0324">Glycolysis</keyword>
<dbReference type="Gene3D" id="3.40.50.10490">
    <property type="entry name" value="Glucose-6-phosphate isomerase like protein, domain 1"/>
    <property type="match status" value="2"/>
</dbReference>
<dbReference type="InterPro" id="IPR046348">
    <property type="entry name" value="SIS_dom_sf"/>
</dbReference>
<dbReference type="UniPathway" id="UPA00138"/>
<feature type="active site" description="Proton donor" evidence="8">
    <location>
        <position position="352"/>
    </location>
</feature>
<dbReference type="GO" id="GO:0004347">
    <property type="term" value="F:glucose-6-phosphate isomerase activity"/>
    <property type="evidence" value="ECO:0007669"/>
    <property type="project" value="UniProtKB-UniRule"/>
</dbReference>
<dbReference type="PROSITE" id="PS00765">
    <property type="entry name" value="P_GLUCOSE_ISOMERASE_1"/>
    <property type="match status" value="1"/>
</dbReference>
<feature type="active site" evidence="8">
    <location>
        <position position="511"/>
    </location>
</feature>
<dbReference type="PROSITE" id="PS51463">
    <property type="entry name" value="P_GLUCOSE_ISOMERASE_3"/>
    <property type="match status" value="1"/>
</dbReference>
<evidence type="ECO:0000313" key="10">
    <source>
        <dbReference type="EMBL" id="TQV73791.1"/>
    </source>
</evidence>
<evidence type="ECO:0000256" key="7">
    <source>
        <dbReference type="ARBA" id="ARBA00029321"/>
    </source>
</evidence>
<evidence type="ECO:0000256" key="2">
    <source>
        <dbReference type="ARBA" id="ARBA00006604"/>
    </source>
</evidence>
<comment type="pathway">
    <text evidence="8">Carbohydrate biosynthesis; gluconeogenesis.</text>
</comment>
<reference evidence="10 11" key="1">
    <citation type="submission" date="2019-06" db="EMBL/GenBank/DDBJ databases">
        <title>Draft genome of Aliikangiella marina GYP-15.</title>
        <authorList>
            <person name="Wang G."/>
        </authorList>
    </citation>
    <scope>NUCLEOTIDE SEQUENCE [LARGE SCALE GENOMIC DNA]</scope>
    <source>
        <strain evidence="10 11">GYP-15</strain>
    </source>
</reference>
<dbReference type="Pfam" id="PF00342">
    <property type="entry name" value="PGI"/>
    <property type="match status" value="1"/>
</dbReference>
<evidence type="ECO:0000256" key="3">
    <source>
        <dbReference type="ARBA" id="ARBA00022432"/>
    </source>
</evidence>
<dbReference type="GO" id="GO:0051156">
    <property type="term" value="P:glucose 6-phosphate metabolic process"/>
    <property type="evidence" value="ECO:0007669"/>
    <property type="project" value="TreeGrafter"/>
</dbReference>
<evidence type="ECO:0000256" key="1">
    <source>
        <dbReference type="ARBA" id="ARBA00004926"/>
    </source>
</evidence>
<dbReference type="InterPro" id="IPR018189">
    <property type="entry name" value="Phosphoglucose_isomerase_CS"/>
</dbReference>
<dbReference type="PRINTS" id="PR00662">
    <property type="entry name" value="G6PISOMERASE"/>
</dbReference>
<dbReference type="GO" id="GO:0006094">
    <property type="term" value="P:gluconeogenesis"/>
    <property type="evidence" value="ECO:0007669"/>
    <property type="project" value="UniProtKB-UniRule"/>
</dbReference>
<dbReference type="FunFam" id="3.40.50.10490:FF:000018">
    <property type="entry name" value="Glucose-6-phosphate isomerase"/>
    <property type="match status" value="1"/>
</dbReference>
<dbReference type="UniPathway" id="UPA00109">
    <property type="reaction ID" value="UER00181"/>
</dbReference>
<dbReference type="RefSeq" id="WP_142942499.1">
    <property type="nucleotide sequence ID" value="NZ_VIKR01000003.1"/>
</dbReference>
<protein>
    <recommendedName>
        <fullName evidence="8">Glucose-6-phosphate isomerase</fullName>
        <shortName evidence="8">GPI</shortName>
        <ecNumber evidence="8">5.3.1.9</ecNumber>
    </recommendedName>
    <alternativeName>
        <fullName evidence="8">Phosphoglucose isomerase</fullName>
        <shortName evidence="8">PGI</shortName>
    </alternativeName>
    <alternativeName>
        <fullName evidence="8">Phosphohexose isomerase</fullName>
        <shortName evidence="8">PHI</shortName>
    </alternativeName>
</protein>
<dbReference type="GO" id="GO:0048029">
    <property type="term" value="F:monosaccharide binding"/>
    <property type="evidence" value="ECO:0007669"/>
    <property type="project" value="TreeGrafter"/>
</dbReference>
<evidence type="ECO:0000256" key="4">
    <source>
        <dbReference type="ARBA" id="ARBA00022490"/>
    </source>
</evidence>
<dbReference type="CDD" id="cd05015">
    <property type="entry name" value="SIS_PGI_1"/>
    <property type="match status" value="1"/>
</dbReference>
<gene>
    <name evidence="8" type="primary">pgi</name>
    <name evidence="10" type="ORF">FLL45_13050</name>
</gene>
<evidence type="ECO:0000256" key="6">
    <source>
        <dbReference type="ARBA" id="ARBA00023235"/>
    </source>
</evidence>
<dbReference type="CDD" id="cd05016">
    <property type="entry name" value="SIS_PGI_2"/>
    <property type="match status" value="1"/>
</dbReference>
<keyword evidence="11" id="KW-1185">Reference proteome</keyword>
<dbReference type="SUPFAM" id="SSF53697">
    <property type="entry name" value="SIS domain"/>
    <property type="match status" value="1"/>
</dbReference>
<comment type="catalytic activity">
    <reaction evidence="7 8 9">
        <text>alpha-D-glucose 6-phosphate = beta-D-fructose 6-phosphate</text>
        <dbReference type="Rhea" id="RHEA:11816"/>
        <dbReference type="ChEBI" id="CHEBI:57634"/>
        <dbReference type="ChEBI" id="CHEBI:58225"/>
        <dbReference type="EC" id="5.3.1.9"/>
    </reaction>
</comment>
<dbReference type="PANTHER" id="PTHR11469:SF1">
    <property type="entry name" value="GLUCOSE-6-PHOSPHATE ISOMERASE"/>
    <property type="match status" value="1"/>
</dbReference>
<feature type="active site" evidence="8">
    <location>
        <position position="383"/>
    </location>
</feature>
<keyword evidence="6 8" id="KW-0413">Isomerase</keyword>
<proteinExistence type="inferred from homology"/>
<dbReference type="HAMAP" id="MF_00473">
    <property type="entry name" value="G6P_isomerase"/>
    <property type="match status" value="1"/>
</dbReference>
<dbReference type="InterPro" id="IPR035476">
    <property type="entry name" value="SIS_PGI_1"/>
</dbReference>
<dbReference type="GO" id="GO:0097367">
    <property type="term" value="F:carbohydrate derivative binding"/>
    <property type="evidence" value="ECO:0007669"/>
    <property type="project" value="InterPro"/>
</dbReference>
<dbReference type="Gene3D" id="1.10.1390.10">
    <property type="match status" value="1"/>
</dbReference>
<dbReference type="PANTHER" id="PTHR11469">
    <property type="entry name" value="GLUCOSE-6-PHOSPHATE ISOMERASE"/>
    <property type="match status" value="1"/>
</dbReference>
<dbReference type="GO" id="GO:0005829">
    <property type="term" value="C:cytosol"/>
    <property type="evidence" value="ECO:0007669"/>
    <property type="project" value="TreeGrafter"/>
</dbReference>
<keyword evidence="4 8" id="KW-0963">Cytoplasm</keyword>
<dbReference type="InterPro" id="IPR035482">
    <property type="entry name" value="SIS_PGI_2"/>
</dbReference>
<dbReference type="InterPro" id="IPR023096">
    <property type="entry name" value="G6P_Isomerase_C"/>
</dbReference>
<organism evidence="10 11">
    <name type="scientific">Aliikangiella marina</name>
    <dbReference type="NCBI Taxonomy" id="1712262"/>
    <lineage>
        <taxon>Bacteria</taxon>
        <taxon>Pseudomonadati</taxon>
        <taxon>Pseudomonadota</taxon>
        <taxon>Gammaproteobacteria</taxon>
        <taxon>Oceanospirillales</taxon>
        <taxon>Pleioneaceae</taxon>
        <taxon>Aliikangiella</taxon>
    </lineage>
</organism>
<dbReference type="EMBL" id="VIKR01000003">
    <property type="protein sequence ID" value="TQV73791.1"/>
    <property type="molecule type" value="Genomic_DNA"/>
</dbReference>
<evidence type="ECO:0000256" key="8">
    <source>
        <dbReference type="HAMAP-Rule" id="MF_00473"/>
    </source>
</evidence>
<dbReference type="Proteomes" id="UP000317839">
    <property type="component" value="Unassembled WGS sequence"/>
</dbReference>
<dbReference type="NCBIfam" id="NF001211">
    <property type="entry name" value="PRK00179.1"/>
    <property type="match status" value="1"/>
</dbReference>
<accession>A0A545T995</accession>
<comment type="subcellular location">
    <subcellularLocation>
        <location evidence="8">Cytoplasm</location>
    </subcellularLocation>
</comment>